<keyword evidence="2" id="KW-1185">Reference proteome</keyword>
<dbReference type="AlphaFoldDB" id="A0A9J5ZIC9"/>
<comment type="caution">
    <text evidence="1">The sequence shown here is derived from an EMBL/GenBank/DDBJ whole genome shotgun (WGS) entry which is preliminary data.</text>
</comment>
<protein>
    <submittedName>
        <fullName evidence="1">Uncharacterized protein</fullName>
    </submittedName>
</protein>
<dbReference type="PANTHER" id="PTHR48450:SF1">
    <property type="entry name" value="DUF1985 DOMAIN-CONTAINING PROTEIN"/>
    <property type="match status" value="1"/>
</dbReference>
<sequence length="113" mass="13130">MGLYNGVKFLGKREPTPTPHMQCYTNVQYKRFCGTTYFAQLSSIRRCHVQAQLTRCIFFREIEGSSKDVILIHVNDTTLRFTIKDFAIIYGLKCSHNESDFVFNTEEPNIIIL</sequence>
<evidence type="ECO:0000313" key="2">
    <source>
        <dbReference type="Proteomes" id="UP000824120"/>
    </source>
</evidence>
<dbReference type="OrthoDB" id="1194650at2759"/>
<proteinExistence type="predicted"/>
<organism evidence="1 2">
    <name type="scientific">Solanum commersonii</name>
    <name type="common">Commerson's wild potato</name>
    <name type="synonym">Commerson's nightshade</name>
    <dbReference type="NCBI Taxonomy" id="4109"/>
    <lineage>
        <taxon>Eukaryota</taxon>
        <taxon>Viridiplantae</taxon>
        <taxon>Streptophyta</taxon>
        <taxon>Embryophyta</taxon>
        <taxon>Tracheophyta</taxon>
        <taxon>Spermatophyta</taxon>
        <taxon>Magnoliopsida</taxon>
        <taxon>eudicotyledons</taxon>
        <taxon>Gunneridae</taxon>
        <taxon>Pentapetalae</taxon>
        <taxon>asterids</taxon>
        <taxon>lamiids</taxon>
        <taxon>Solanales</taxon>
        <taxon>Solanaceae</taxon>
        <taxon>Solanoideae</taxon>
        <taxon>Solaneae</taxon>
        <taxon>Solanum</taxon>
    </lineage>
</organism>
<gene>
    <name evidence="1" type="ORF">H5410_022621</name>
</gene>
<dbReference type="Proteomes" id="UP000824120">
    <property type="component" value="Chromosome 4"/>
</dbReference>
<accession>A0A9J5ZIC9</accession>
<dbReference type="EMBL" id="JACXVP010000004">
    <property type="protein sequence ID" value="KAG5611340.1"/>
    <property type="molecule type" value="Genomic_DNA"/>
</dbReference>
<name>A0A9J5ZIC9_SOLCO</name>
<reference evidence="1 2" key="1">
    <citation type="submission" date="2020-09" db="EMBL/GenBank/DDBJ databases">
        <title>De no assembly of potato wild relative species, Solanum commersonii.</title>
        <authorList>
            <person name="Cho K."/>
        </authorList>
    </citation>
    <scope>NUCLEOTIDE SEQUENCE [LARGE SCALE GENOMIC DNA]</scope>
    <source>
        <strain evidence="1">LZ3.2</strain>
        <tissue evidence="1">Leaf</tissue>
    </source>
</reference>
<evidence type="ECO:0000313" key="1">
    <source>
        <dbReference type="EMBL" id="KAG5611340.1"/>
    </source>
</evidence>
<dbReference type="PANTHER" id="PTHR48450">
    <property type="entry name" value="DUF1985 DOMAIN-CONTAINING PROTEIN"/>
    <property type="match status" value="1"/>
</dbReference>